<evidence type="ECO:0000313" key="3">
    <source>
        <dbReference type="Proteomes" id="UP001250662"/>
    </source>
</evidence>
<dbReference type="EMBL" id="JAVRHU010000003">
    <property type="protein sequence ID" value="MDT0622230.1"/>
    <property type="molecule type" value="Genomic_DNA"/>
</dbReference>
<evidence type="ECO:0000256" key="1">
    <source>
        <dbReference type="SAM" id="SignalP"/>
    </source>
</evidence>
<comment type="caution">
    <text evidence="2">The sequence shown here is derived from an EMBL/GenBank/DDBJ whole genome shotgun (WGS) entry which is preliminary data.</text>
</comment>
<gene>
    <name evidence="2" type="ORF">RM520_11380</name>
</gene>
<feature type="signal peptide" evidence="1">
    <location>
        <begin position="1"/>
        <end position="19"/>
    </location>
</feature>
<keyword evidence="3" id="KW-1185">Reference proteome</keyword>
<accession>A0ABU3BJA1</accession>
<dbReference type="PROSITE" id="PS51257">
    <property type="entry name" value="PROKAR_LIPOPROTEIN"/>
    <property type="match status" value="1"/>
</dbReference>
<protein>
    <recommendedName>
        <fullName evidence="4">Lipocalin-like domain-containing protein</fullName>
    </recommendedName>
</protein>
<organism evidence="2 3">
    <name type="scientific">Croceitalea vernalis</name>
    <dbReference type="NCBI Taxonomy" id="3075599"/>
    <lineage>
        <taxon>Bacteria</taxon>
        <taxon>Pseudomonadati</taxon>
        <taxon>Bacteroidota</taxon>
        <taxon>Flavobacteriia</taxon>
        <taxon>Flavobacteriales</taxon>
        <taxon>Flavobacteriaceae</taxon>
        <taxon>Croceitalea</taxon>
    </lineage>
</organism>
<name>A0ABU3BJA1_9FLAO</name>
<evidence type="ECO:0000313" key="2">
    <source>
        <dbReference type="EMBL" id="MDT0622230.1"/>
    </source>
</evidence>
<proteinExistence type="predicted"/>
<evidence type="ECO:0008006" key="4">
    <source>
        <dbReference type="Google" id="ProtNLM"/>
    </source>
</evidence>
<dbReference type="RefSeq" id="WP_311388092.1">
    <property type="nucleotide sequence ID" value="NZ_JAVRHU010000003.1"/>
</dbReference>
<reference evidence="2 3" key="1">
    <citation type="submission" date="2023-09" db="EMBL/GenBank/DDBJ databases">
        <authorList>
            <person name="Rey-Velasco X."/>
        </authorList>
    </citation>
    <scope>NUCLEOTIDE SEQUENCE [LARGE SCALE GENOMIC DNA]</scope>
    <source>
        <strain evidence="2 3">P007</strain>
    </source>
</reference>
<sequence length="157" mass="17044">MKKKLLVLLSIVALFYACSSDDDNNITPPSGEEFIGTWQLTAITVSNAIDANNDGNTSTNLLDEVTCLQETFILNEGFTWTSNAVNVRLISAITGNLYNVSCSDPQATNGNWGVDNGRIFLVGGNDTREFTVAGSEIIETIGQNLPGIQSFTFQRQE</sequence>
<dbReference type="Proteomes" id="UP001250662">
    <property type="component" value="Unassembled WGS sequence"/>
</dbReference>
<keyword evidence="1" id="KW-0732">Signal</keyword>
<feature type="chain" id="PRO_5047179615" description="Lipocalin-like domain-containing protein" evidence="1">
    <location>
        <begin position="20"/>
        <end position="157"/>
    </location>
</feature>